<evidence type="ECO:0000313" key="2">
    <source>
        <dbReference type="Proteomes" id="UP000195766"/>
    </source>
</evidence>
<dbReference type="Proteomes" id="UP000195766">
    <property type="component" value="Unassembled WGS sequence"/>
</dbReference>
<proteinExistence type="predicted"/>
<dbReference type="EMBL" id="FUIE01000015">
    <property type="protein sequence ID" value="SJM49584.1"/>
    <property type="molecule type" value="Genomic_DNA"/>
</dbReference>
<evidence type="ECO:0000313" key="1">
    <source>
        <dbReference type="EMBL" id="SJM49584.1"/>
    </source>
</evidence>
<organism evidence="1 2">
    <name type="scientific">Brevundimonas diminuta 3F5N</name>
    <dbReference type="NCBI Taxonomy" id="1255603"/>
    <lineage>
        <taxon>Bacteria</taxon>
        <taxon>Pseudomonadati</taxon>
        <taxon>Pseudomonadota</taxon>
        <taxon>Alphaproteobacteria</taxon>
        <taxon>Caulobacterales</taxon>
        <taxon>Caulobacteraceae</taxon>
        <taxon>Brevundimonas</taxon>
    </lineage>
</organism>
<reference evidence="1 2" key="1">
    <citation type="submission" date="2017-02" db="EMBL/GenBank/DDBJ databases">
        <authorList>
            <person name="Peterson S.W."/>
        </authorList>
    </citation>
    <scope>NUCLEOTIDE SEQUENCE [LARGE SCALE GENOMIC DNA]</scope>
    <source>
        <strain evidence="1 2">3F5N</strain>
    </source>
</reference>
<dbReference type="AlphaFoldDB" id="A0A1R4F143"/>
<gene>
    <name evidence="1" type="ORF">FM111_01910</name>
</gene>
<name>A0A1R4F143_BREDI</name>
<sequence length="64" mass="7208">MLAQAAWKDLNAKQSEYQAAILRALVTGDQEAAEKIRQEAHDMLDNCFDMNAEAARAQMTILKR</sequence>
<protein>
    <submittedName>
        <fullName evidence="1">Uncharacterized protein</fullName>
    </submittedName>
</protein>
<accession>A0A1R4F143</accession>